<evidence type="ECO:0000259" key="6">
    <source>
        <dbReference type="SMART" id="SM00387"/>
    </source>
</evidence>
<dbReference type="GO" id="GO:0004673">
    <property type="term" value="F:protein histidine kinase activity"/>
    <property type="evidence" value="ECO:0007669"/>
    <property type="project" value="UniProtKB-EC"/>
</dbReference>
<feature type="domain" description="Histidine kinase/HSP90-like ATPase" evidence="6">
    <location>
        <begin position="129"/>
        <end position="229"/>
    </location>
</feature>
<dbReference type="Gene3D" id="3.30.565.10">
    <property type="entry name" value="Histidine kinase-like ATPase, C-terminal domain"/>
    <property type="match status" value="1"/>
</dbReference>
<organism evidence="7 8">
    <name type="scientific">Candidatus Segetimicrobium genomatis</name>
    <dbReference type="NCBI Taxonomy" id="2569760"/>
    <lineage>
        <taxon>Bacteria</taxon>
        <taxon>Bacillati</taxon>
        <taxon>Candidatus Sysuimicrobiota</taxon>
        <taxon>Candidatus Sysuimicrobiia</taxon>
        <taxon>Candidatus Sysuimicrobiales</taxon>
        <taxon>Candidatus Segetimicrobiaceae</taxon>
        <taxon>Candidatus Segetimicrobium</taxon>
    </lineage>
</organism>
<gene>
    <name evidence="7" type="ORF">E6G98_07200</name>
</gene>
<keyword evidence="4" id="KW-0418">Kinase</keyword>
<dbReference type="EMBL" id="VBAI01000108">
    <property type="protein sequence ID" value="TMJ10652.1"/>
    <property type="molecule type" value="Genomic_DNA"/>
</dbReference>
<dbReference type="CDD" id="cd16917">
    <property type="entry name" value="HATPase_UhpB-NarQ-NarX-like"/>
    <property type="match status" value="1"/>
</dbReference>
<sequence>MGDPDLIFASSYKVSGSTMGSLREERAFWVHQIHSTLLNSIGAAILQSRVCEQAVRVGAPDCSGEIQRLQGILAELEATARALTAPRTPKRPGRIASEARRLIEAFRASHPGIELNADIPEADLGVPERVVEAACVVLQEALVNISRHAEARRVEVWLTIEEETILLRVRDDGCGFDPPKQAAGGRLAYGTHCGIRLMDEYAAMAGGRLEVGSARGRGTQVTLFIPVGEPASLLKNHS</sequence>
<evidence type="ECO:0000256" key="1">
    <source>
        <dbReference type="ARBA" id="ARBA00000085"/>
    </source>
</evidence>
<dbReference type="AlphaFoldDB" id="A0A537LRT3"/>
<proteinExistence type="predicted"/>
<dbReference type="InterPro" id="IPR003594">
    <property type="entry name" value="HATPase_dom"/>
</dbReference>
<dbReference type="InterPro" id="IPR004358">
    <property type="entry name" value="Sig_transdc_His_kin-like_C"/>
</dbReference>
<keyword evidence="5" id="KW-0902">Two-component regulatory system</keyword>
<dbReference type="PRINTS" id="PR00344">
    <property type="entry name" value="BCTRLSENSOR"/>
</dbReference>
<evidence type="ECO:0000256" key="3">
    <source>
        <dbReference type="ARBA" id="ARBA00022679"/>
    </source>
</evidence>
<dbReference type="GO" id="GO:0000160">
    <property type="term" value="P:phosphorelay signal transduction system"/>
    <property type="evidence" value="ECO:0007669"/>
    <property type="project" value="UniProtKB-KW"/>
</dbReference>
<dbReference type="SMART" id="SM00387">
    <property type="entry name" value="HATPase_c"/>
    <property type="match status" value="1"/>
</dbReference>
<comment type="caution">
    <text evidence="7">The sequence shown here is derived from an EMBL/GenBank/DDBJ whole genome shotgun (WGS) entry which is preliminary data.</text>
</comment>
<evidence type="ECO:0000313" key="8">
    <source>
        <dbReference type="Proteomes" id="UP000315217"/>
    </source>
</evidence>
<evidence type="ECO:0000256" key="2">
    <source>
        <dbReference type="ARBA" id="ARBA00012438"/>
    </source>
</evidence>
<reference evidence="7 8" key="1">
    <citation type="journal article" date="2019" name="Nat. Microbiol.">
        <title>Mediterranean grassland soil C-N compound turnover is dependent on rainfall and depth, and is mediated by genomically divergent microorganisms.</title>
        <authorList>
            <person name="Diamond S."/>
            <person name="Andeer P.F."/>
            <person name="Li Z."/>
            <person name="Crits-Christoph A."/>
            <person name="Burstein D."/>
            <person name="Anantharaman K."/>
            <person name="Lane K.R."/>
            <person name="Thomas B.C."/>
            <person name="Pan C."/>
            <person name="Northen T.R."/>
            <person name="Banfield J.F."/>
        </authorList>
    </citation>
    <scope>NUCLEOTIDE SEQUENCE [LARGE SCALE GENOMIC DNA]</scope>
    <source>
        <strain evidence="7">NP_1</strain>
    </source>
</reference>
<dbReference type="SUPFAM" id="SSF55874">
    <property type="entry name" value="ATPase domain of HSP90 chaperone/DNA topoisomerase II/histidine kinase"/>
    <property type="match status" value="1"/>
</dbReference>
<dbReference type="InterPro" id="IPR050482">
    <property type="entry name" value="Sensor_HK_TwoCompSys"/>
</dbReference>
<dbReference type="InterPro" id="IPR036890">
    <property type="entry name" value="HATPase_C_sf"/>
</dbReference>
<dbReference type="PANTHER" id="PTHR24421">
    <property type="entry name" value="NITRATE/NITRITE SENSOR PROTEIN NARX-RELATED"/>
    <property type="match status" value="1"/>
</dbReference>
<comment type="catalytic activity">
    <reaction evidence="1">
        <text>ATP + protein L-histidine = ADP + protein N-phospho-L-histidine.</text>
        <dbReference type="EC" id="2.7.13.3"/>
    </reaction>
</comment>
<dbReference type="Proteomes" id="UP000315217">
    <property type="component" value="Unassembled WGS sequence"/>
</dbReference>
<keyword evidence="3" id="KW-0808">Transferase</keyword>
<dbReference type="Pfam" id="PF02518">
    <property type="entry name" value="HATPase_c"/>
    <property type="match status" value="1"/>
</dbReference>
<evidence type="ECO:0000313" key="7">
    <source>
        <dbReference type="EMBL" id="TMJ10652.1"/>
    </source>
</evidence>
<evidence type="ECO:0000256" key="4">
    <source>
        <dbReference type="ARBA" id="ARBA00022777"/>
    </source>
</evidence>
<name>A0A537LRT3_9BACT</name>
<accession>A0A537LRT3</accession>
<dbReference type="EC" id="2.7.13.3" evidence="2"/>
<evidence type="ECO:0000256" key="5">
    <source>
        <dbReference type="ARBA" id="ARBA00023012"/>
    </source>
</evidence>
<protein>
    <recommendedName>
        <fullName evidence="2">histidine kinase</fullName>
        <ecNumber evidence="2">2.7.13.3</ecNumber>
    </recommendedName>
</protein>